<name>A0A2C9U0N9_MANES</name>
<evidence type="ECO:0000313" key="3">
    <source>
        <dbReference type="EMBL" id="OAY23145.2"/>
    </source>
</evidence>
<dbReference type="GO" id="GO:0005737">
    <property type="term" value="C:cytoplasm"/>
    <property type="evidence" value="ECO:0000318"/>
    <property type="project" value="GO_Central"/>
</dbReference>
<dbReference type="AlphaFoldDB" id="A0A2C9U0N9"/>
<dbReference type="Pfam" id="PF00300">
    <property type="entry name" value="His_Phos_1"/>
    <property type="match status" value="1"/>
</dbReference>
<dbReference type="GO" id="GO:0016791">
    <property type="term" value="F:phosphatase activity"/>
    <property type="evidence" value="ECO:0000318"/>
    <property type="project" value="GO_Central"/>
</dbReference>
<evidence type="ECO:0000256" key="2">
    <source>
        <dbReference type="ARBA" id="ARBA00059109"/>
    </source>
</evidence>
<dbReference type="PANTHER" id="PTHR48100:SF1">
    <property type="entry name" value="HISTIDINE PHOSPHATASE FAMILY PROTEIN-RELATED"/>
    <property type="match status" value="1"/>
</dbReference>
<dbReference type="EMBL" id="CM004404">
    <property type="protein sequence ID" value="OAY23145.2"/>
    <property type="molecule type" value="Genomic_DNA"/>
</dbReference>
<dbReference type="Gene3D" id="3.40.50.1240">
    <property type="entry name" value="Phosphoglycerate mutase-like"/>
    <property type="match status" value="1"/>
</dbReference>
<reference evidence="4" key="1">
    <citation type="journal article" date="2016" name="Nat. Biotechnol.">
        <title>Sequencing wild and cultivated cassava and related species reveals extensive interspecific hybridization and genetic diversity.</title>
        <authorList>
            <person name="Bredeson J.V."/>
            <person name="Lyons J.B."/>
            <person name="Prochnik S.E."/>
            <person name="Wu G.A."/>
            <person name="Ha C.M."/>
            <person name="Edsinger-Gonzales E."/>
            <person name="Grimwood J."/>
            <person name="Schmutz J."/>
            <person name="Rabbi I.Y."/>
            <person name="Egesi C."/>
            <person name="Nauluvula P."/>
            <person name="Lebot V."/>
            <person name="Ndunguru J."/>
            <person name="Mkamilo G."/>
            <person name="Bart R.S."/>
            <person name="Setter T.L."/>
            <person name="Gleadow R.M."/>
            <person name="Kulakow P."/>
            <person name="Ferguson M.E."/>
            <person name="Rounsley S."/>
            <person name="Rokhsar D.S."/>
        </authorList>
    </citation>
    <scope>NUCLEOTIDE SEQUENCE [LARGE SCALE GENOMIC DNA]</scope>
    <source>
        <strain evidence="4">cv. AM560-2</strain>
    </source>
</reference>
<dbReference type="InterPro" id="IPR013078">
    <property type="entry name" value="His_Pase_superF_clade-1"/>
</dbReference>
<dbReference type="SMART" id="SM00855">
    <property type="entry name" value="PGAM"/>
    <property type="match status" value="1"/>
</dbReference>
<evidence type="ECO:0000313" key="4">
    <source>
        <dbReference type="Proteomes" id="UP000091857"/>
    </source>
</evidence>
<dbReference type="FunFam" id="3.40.50.1240:FF:000066">
    <property type="entry name" value="Phosphoglycerate mutase-like protein 1"/>
    <property type="match status" value="1"/>
</dbReference>
<protein>
    <recommendedName>
        <fullName evidence="5">Phosphoglycerate mutase-like protein 1</fullName>
    </recommendedName>
</protein>
<comment type="caution">
    <text evidence="3">The sequence shown here is derived from an EMBL/GenBank/DDBJ whole genome shotgun (WGS) entry which is preliminary data.</text>
</comment>
<evidence type="ECO:0000256" key="1">
    <source>
        <dbReference type="ARBA" id="ARBA00038362"/>
    </source>
</evidence>
<dbReference type="InterPro" id="IPR050275">
    <property type="entry name" value="PGM_Phosphatase"/>
</dbReference>
<dbReference type="SUPFAM" id="SSF53254">
    <property type="entry name" value="Phosphoglycerate mutase-like"/>
    <property type="match status" value="1"/>
</dbReference>
<evidence type="ECO:0008006" key="5">
    <source>
        <dbReference type="Google" id="ProtNLM"/>
    </source>
</evidence>
<dbReference type="Proteomes" id="UP000091857">
    <property type="component" value="Chromosome 18"/>
</dbReference>
<proteinExistence type="inferred from homology"/>
<dbReference type="PANTHER" id="PTHR48100">
    <property type="entry name" value="BROAD-SPECIFICITY PHOSPHATASE YOR283W-RELATED"/>
    <property type="match status" value="1"/>
</dbReference>
<comment type="function">
    <text evidence="2">May play a role in carbohydrates metabolism.</text>
</comment>
<gene>
    <name evidence="3" type="ORF">MANES_18G054750v8</name>
</gene>
<sequence length="489" mass="53281">MAVSSAFATTLAGVKMETLLLNSTFSSSSSSGLSPSLRAHWSSSPQMQVVCRLARNNCTRILVQRGGVRCEVAASTDSLVETDSNIDPAKASSLSALEQLKTSAADIYTKERASIVVIGLSVHNAPVEHLHRMEIYVVALSQHRGVKEVTEWMSKTSGIPVSEICVYNKDATQHLFEVSAGLGSLVLGEGQILAQVKQVVKVSQGVVGFGRNISGLFKHAISVGKRVRTETIAAGSVSVSSAAVELALMKLPEFSHATARMLVIGAGKMGKLVIKHLVAKGCEKLVVVNRSEERVAALSEELKDVEIIYKPLDKMLTCTAEADVIFTSTASETPLFLKEHVQDLPSVGSDTGSLRLFIDISVSKKQWKHNAIITEESKQFEAWRDSLETVPTVKKLRAYAETIRAAELHKCLSKWVRISQRKQGEPDDLSRGIVNKLLHGPMQHLRCDGSDSRTLSETLENMHALNRMFSLETEVAVLEQKLQAKTGQK</sequence>
<keyword evidence="4" id="KW-1185">Reference proteome</keyword>
<organism evidence="3 4">
    <name type="scientific">Manihot esculenta</name>
    <name type="common">Cassava</name>
    <name type="synonym">Jatropha manihot</name>
    <dbReference type="NCBI Taxonomy" id="3983"/>
    <lineage>
        <taxon>Eukaryota</taxon>
        <taxon>Viridiplantae</taxon>
        <taxon>Streptophyta</taxon>
        <taxon>Embryophyta</taxon>
        <taxon>Tracheophyta</taxon>
        <taxon>Spermatophyta</taxon>
        <taxon>Magnoliopsida</taxon>
        <taxon>eudicotyledons</taxon>
        <taxon>Gunneridae</taxon>
        <taxon>Pentapetalae</taxon>
        <taxon>rosids</taxon>
        <taxon>fabids</taxon>
        <taxon>Malpighiales</taxon>
        <taxon>Euphorbiaceae</taxon>
        <taxon>Crotonoideae</taxon>
        <taxon>Manihoteae</taxon>
        <taxon>Manihot</taxon>
    </lineage>
</organism>
<dbReference type="InterPro" id="IPR029033">
    <property type="entry name" value="His_PPase_superfam"/>
</dbReference>
<comment type="similarity">
    <text evidence="1">Belongs to the phosphoglycerate mutase family.</text>
</comment>
<dbReference type="CDD" id="cd07067">
    <property type="entry name" value="HP_PGM_like"/>
    <property type="match status" value="1"/>
</dbReference>
<accession>A0A2C9U0N9</accession>